<evidence type="ECO:0000313" key="5">
    <source>
        <dbReference type="RefSeq" id="XP_027090399.1"/>
    </source>
</evidence>
<dbReference type="PANTHER" id="PTHR47592:SF27">
    <property type="entry name" value="OS08G0421700 PROTEIN"/>
    <property type="match status" value="1"/>
</dbReference>
<dbReference type="GO" id="GO:0003676">
    <property type="term" value="F:nucleic acid binding"/>
    <property type="evidence" value="ECO:0007669"/>
    <property type="project" value="InterPro"/>
</dbReference>
<evidence type="ECO:0000259" key="3">
    <source>
        <dbReference type="PROSITE" id="PS50158"/>
    </source>
</evidence>
<reference evidence="4" key="1">
    <citation type="journal article" date="2025" name="Foods">
        <title>Unveiling the Microbial Signatures of Arabica Coffee Cherries: Insights into Ripeness Specific Diversity, Functional Traits, and Implications for Quality and Safety.</title>
        <authorList>
            <consortium name="RefSeq"/>
            <person name="Tenea G.N."/>
            <person name="Cifuentes V."/>
            <person name="Reyes P."/>
            <person name="Cevallos-Vallejos M."/>
        </authorList>
    </citation>
    <scope>NUCLEOTIDE SEQUENCE [LARGE SCALE GENOMIC DNA]</scope>
</reference>
<dbReference type="RefSeq" id="XP_027090399.1">
    <property type="nucleotide sequence ID" value="XM_027234598.2"/>
</dbReference>
<keyword evidence="1" id="KW-0479">Metal-binding</keyword>
<sequence>MGNLSDVVYPELKATQKLSSTGDNFLIWKLKLAFVLTDHQLPHLLSPTREDPKWHDKNDAAKFLILRTLDDDLLLEFSDYPTPSSIMEALLHRFDNRLKAFRILLLRRYRDHRMAADAHIYQHVFRMRAMAKELEYAGIKIPDEMQAVALLNSLPDDWDDDVERLAIGLDGASTEKLSFDCVSRRLRMVSDVRSLKKLNNAKKLKNKFRGSCYNCGKRGHHQSDCPEQGSSKQKSSSSELFTFPGASATLSEIIYPQLKTYLKINCKGSRFSTWKRDLFDVLEDNQVEYVLKDLKPSEPTDAASEVDAQLYDKWHADDFTCRHLILGAMDDDVFLSFHDYPTAKALLDSLEAFFNSPSTAQKLVLLKKYMNNHMSDDTLIMDHILKMDLMAHKLEIAGVNVPNEMQSLVLVDSLPVSWGDTLTLLNINMTLDMENGLSLDNVRKRVRDTGQMKELMAQADDSLFDGNGNRNTKRVFRGKCFSCGRPGHYQSDCPDQDITGQWIPAHFAMCLKQLLIWSY</sequence>
<keyword evidence="1" id="KW-0862">Zinc</keyword>
<dbReference type="Pfam" id="PF14223">
    <property type="entry name" value="Retrotran_gag_2"/>
    <property type="match status" value="2"/>
</dbReference>
<organism evidence="4 5">
    <name type="scientific">Coffea arabica</name>
    <name type="common">Arabian coffee</name>
    <dbReference type="NCBI Taxonomy" id="13443"/>
    <lineage>
        <taxon>Eukaryota</taxon>
        <taxon>Viridiplantae</taxon>
        <taxon>Streptophyta</taxon>
        <taxon>Embryophyta</taxon>
        <taxon>Tracheophyta</taxon>
        <taxon>Spermatophyta</taxon>
        <taxon>Magnoliopsida</taxon>
        <taxon>eudicotyledons</taxon>
        <taxon>Gunneridae</taxon>
        <taxon>Pentapetalae</taxon>
        <taxon>asterids</taxon>
        <taxon>lamiids</taxon>
        <taxon>Gentianales</taxon>
        <taxon>Rubiaceae</taxon>
        <taxon>Ixoroideae</taxon>
        <taxon>Gardenieae complex</taxon>
        <taxon>Bertiereae - Coffeeae clade</taxon>
        <taxon>Coffeeae</taxon>
        <taxon>Coffea</taxon>
    </lineage>
</organism>
<name>A0A6P6UIP2_COFAR</name>
<dbReference type="SMART" id="SM00343">
    <property type="entry name" value="ZnF_C2HC"/>
    <property type="match status" value="2"/>
</dbReference>
<protein>
    <submittedName>
        <fullName evidence="5">Uncharacterized protein isoform X1</fullName>
    </submittedName>
</protein>
<dbReference type="OrthoDB" id="981939at2759"/>
<keyword evidence="4" id="KW-1185">Reference proteome</keyword>
<dbReference type="Gene3D" id="4.10.60.10">
    <property type="entry name" value="Zinc finger, CCHC-type"/>
    <property type="match status" value="2"/>
</dbReference>
<dbReference type="InterPro" id="IPR001878">
    <property type="entry name" value="Znf_CCHC"/>
</dbReference>
<feature type="domain" description="CCHC-type" evidence="3">
    <location>
        <begin position="212"/>
        <end position="227"/>
    </location>
</feature>
<dbReference type="SUPFAM" id="SSF57756">
    <property type="entry name" value="Retrovirus zinc finger-like domains"/>
    <property type="match status" value="2"/>
</dbReference>
<keyword evidence="1" id="KW-0863">Zinc-finger</keyword>
<dbReference type="InterPro" id="IPR036875">
    <property type="entry name" value="Znf_CCHC_sf"/>
</dbReference>
<feature type="region of interest" description="Disordered" evidence="2">
    <location>
        <begin position="217"/>
        <end position="238"/>
    </location>
</feature>
<proteinExistence type="predicted"/>
<evidence type="ECO:0000256" key="2">
    <source>
        <dbReference type="SAM" id="MobiDB-lite"/>
    </source>
</evidence>
<dbReference type="GeneID" id="113711429"/>
<gene>
    <name evidence="5" type="primary">LOC113711429</name>
</gene>
<dbReference type="PANTHER" id="PTHR47592">
    <property type="entry name" value="PBF68 PROTEIN"/>
    <property type="match status" value="1"/>
</dbReference>
<dbReference type="Pfam" id="PF00098">
    <property type="entry name" value="zf-CCHC"/>
    <property type="match status" value="2"/>
</dbReference>
<dbReference type="GO" id="GO:0008270">
    <property type="term" value="F:zinc ion binding"/>
    <property type="evidence" value="ECO:0007669"/>
    <property type="project" value="UniProtKB-KW"/>
</dbReference>
<dbReference type="PROSITE" id="PS50158">
    <property type="entry name" value="ZF_CCHC"/>
    <property type="match status" value="2"/>
</dbReference>
<dbReference type="AlphaFoldDB" id="A0A6P6UIP2"/>
<reference evidence="5" key="2">
    <citation type="submission" date="2025-08" db="UniProtKB">
        <authorList>
            <consortium name="RefSeq"/>
        </authorList>
    </citation>
    <scope>IDENTIFICATION</scope>
    <source>
        <tissue evidence="5">Leaves</tissue>
    </source>
</reference>
<evidence type="ECO:0000313" key="4">
    <source>
        <dbReference type="Proteomes" id="UP001652660"/>
    </source>
</evidence>
<dbReference type="Proteomes" id="UP001652660">
    <property type="component" value="Chromosome 1e"/>
</dbReference>
<evidence type="ECO:0000256" key="1">
    <source>
        <dbReference type="PROSITE-ProRule" id="PRU00047"/>
    </source>
</evidence>
<feature type="domain" description="CCHC-type" evidence="3">
    <location>
        <begin position="479"/>
        <end position="495"/>
    </location>
</feature>
<accession>A0A6P6UIP2</accession>